<evidence type="ECO:0000313" key="3">
    <source>
        <dbReference type="Proteomes" id="UP000481030"/>
    </source>
</evidence>
<dbReference type="Proteomes" id="UP000481030">
    <property type="component" value="Unassembled WGS sequence"/>
</dbReference>
<dbReference type="PANTHER" id="PTHR33570:SF2">
    <property type="entry name" value="CARBOXYMUCONOLACTONE DECARBOXYLASE-LIKE DOMAIN-CONTAINING PROTEIN"/>
    <property type="match status" value="1"/>
</dbReference>
<name>A0A6L3UZ09_9BACI</name>
<dbReference type="SUPFAM" id="SSF69118">
    <property type="entry name" value="AhpD-like"/>
    <property type="match status" value="1"/>
</dbReference>
<organism evidence="2 3">
    <name type="scientific">Cytobacillus depressus</name>
    <dbReference type="NCBI Taxonomy" id="1602942"/>
    <lineage>
        <taxon>Bacteria</taxon>
        <taxon>Bacillati</taxon>
        <taxon>Bacillota</taxon>
        <taxon>Bacilli</taxon>
        <taxon>Bacillales</taxon>
        <taxon>Bacillaceae</taxon>
        <taxon>Cytobacillus</taxon>
    </lineage>
</organism>
<evidence type="ECO:0000259" key="1">
    <source>
        <dbReference type="Pfam" id="PF02627"/>
    </source>
</evidence>
<proteinExistence type="predicted"/>
<dbReference type="InterPro" id="IPR029032">
    <property type="entry name" value="AhpD-like"/>
</dbReference>
<dbReference type="RefSeq" id="WP_151537075.1">
    <property type="nucleotide sequence ID" value="NZ_WBOS01000019.1"/>
</dbReference>
<dbReference type="EMBL" id="WBOS01000019">
    <property type="protein sequence ID" value="KAB2329404.1"/>
    <property type="molecule type" value="Genomic_DNA"/>
</dbReference>
<dbReference type="OrthoDB" id="9802489at2"/>
<evidence type="ECO:0000313" key="2">
    <source>
        <dbReference type="EMBL" id="KAB2329404.1"/>
    </source>
</evidence>
<keyword evidence="3" id="KW-1185">Reference proteome</keyword>
<dbReference type="PANTHER" id="PTHR33570">
    <property type="entry name" value="4-CARBOXYMUCONOLACTONE DECARBOXYLASE FAMILY PROTEIN"/>
    <property type="match status" value="1"/>
</dbReference>
<sequence length="140" mass="16004">MEKNRYQRGLDKMMEYTITDNKEISTHLKISEELGDLAPGLENYIIEFAYGDIYMREGLTNQQRAMITISSLATLGTEPQLELHINTALTAGVKPREIVETVMHLIPYTGFPRVLNALKVIKKVFAQRNVEIKELELQAH</sequence>
<dbReference type="Pfam" id="PF02627">
    <property type="entry name" value="CMD"/>
    <property type="match status" value="1"/>
</dbReference>
<gene>
    <name evidence="2" type="ORF">F7731_22725</name>
</gene>
<reference evidence="2 3" key="1">
    <citation type="journal article" date="2016" name="Antonie Van Leeuwenhoek">
        <title>Bacillus depressus sp. nov., isolated from soil of a sunflower field.</title>
        <authorList>
            <person name="Wei X."/>
            <person name="Xin D."/>
            <person name="Xin Y."/>
            <person name="Zhang H."/>
            <person name="Wang T."/>
            <person name="Zhang J."/>
        </authorList>
    </citation>
    <scope>NUCLEOTIDE SEQUENCE [LARGE SCALE GENOMIC DNA]</scope>
    <source>
        <strain evidence="2 3">BZ1</strain>
    </source>
</reference>
<dbReference type="AlphaFoldDB" id="A0A6L3UZ09"/>
<comment type="caution">
    <text evidence="2">The sequence shown here is derived from an EMBL/GenBank/DDBJ whole genome shotgun (WGS) entry which is preliminary data.</text>
</comment>
<protein>
    <submittedName>
        <fullName evidence="2">Carboxymuconolactone decarboxylase family protein</fullName>
    </submittedName>
</protein>
<feature type="domain" description="Carboxymuconolactone decarboxylase-like" evidence="1">
    <location>
        <begin position="39"/>
        <end position="122"/>
    </location>
</feature>
<dbReference type="InterPro" id="IPR052512">
    <property type="entry name" value="4CMD/NDH-1_regulator"/>
</dbReference>
<dbReference type="GO" id="GO:0051920">
    <property type="term" value="F:peroxiredoxin activity"/>
    <property type="evidence" value="ECO:0007669"/>
    <property type="project" value="InterPro"/>
</dbReference>
<dbReference type="Gene3D" id="1.20.1290.10">
    <property type="entry name" value="AhpD-like"/>
    <property type="match status" value="1"/>
</dbReference>
<dbReference type="InterPro" id="IPR003779">
    <property type="entry name" value="CMD-like"/>
</dbReference>
<accession>A0A6L3UZ09</accession>